<accession>A0A0L9U3L6</accession>
<organism evidence="1 2">
    <name type="scientific">Phaseolus angularis</name>
    <name type="common">Azuki bean</name>
    <name type="synonym">Vigna angularis</name>
    <dbReference type="NCBI Taxonomy" id="3914"/>
    <lineage>
        <taxon>Eukaryota</taxon>
        <taxon>Viridiplantae</taxon>
        <taxon>Streptophyta</taxon>
        <taxon>Embryophyta</taxon>
        <taxon>Tracheophyta</taxon>
        <taxon>Spermatophyta</taxon>
        <taxon>Magnoliopsida</taxon>
        <taxon>eudicotyledons</taxon>
        <taxon>Gunneridae</taxon>
        <taxon>Pentapetalae</taxon>
        <taxon>rosids</taxon>
        <taxon>fabids</taxon>
        <taxon>Fabales</taxon>
        <taxon>Fabaceae</taxon>
        <taxon>Papilionoideae</taxon>
        <taxon>50 kb inversion clade</taxon>
        <taxon>NPAAA clade</taxon>
        <taxon>indigoferoid/millettioid clade</taxon>
        <taxon>Phaseoleae</taxon>
        <taxon>Vigna</taxon>
    </lineage>
</organism>
<gene>
    <name evidence="1" type="ORF">LR48_Vigan03g075800</name>
</gene>
<dbReference type="EMBL" id="CM003373">
    <property type="protein sequence ID" value="KOM37376.1"/>
    <property type="molecule type" value="Genomic_DNA"/>
</dbReference>
<reference evidence="2" key="1">
    <citation type="journal article" date="2015" name="Proc. Natl. Acad. Sci. U.S.A.">
        <title>Genome sequencing of adzuki bean (Vigna angularis) provides insight into high starch and low fat accumulation and domestication.</title>
        <authorList>
            <person name="Yang K."/>
            <person name="Tian Z."/>
            <person name="Chen C."/>
            <person name="Luo L."/>
            <person name="Zhao B."/>
            <person name="Wang Z."/>
            <person name="Yu L."/>
            <person name="Li Y."/>
            <person name="Sun Y."/>
            <person name="Li W."/>
            <person name="Chen Y."/>
            <person name="Li Y."/>
            <person name="Zhang Y."/>
            <person name="Ai D."/>
            <person name="Zhao J."/>
            <person name="Shang C."/>
            <person name="Ma Y."/>
            <person name="Wu B."/>
            <person name="Wang M."/>
            <person name="Gao L."/>
            <person name="Sun D."/>
            <person name="Zhang P."/>
            <person name="Guo F."/>
            <person name="Wang W."/>
            <person name="Li Y."/>
            <person name="Wang J."/>
            <person name="Varshney R.K."/>
            <person name="Wang J."/>
            <person name="Ling H.Q."/>
            <person name="Wan P."/>
        </authorList>
    </citation>
    <scope>NUCLEOTIDE SEQUENCE</scope>
    <source>
        <strain evidence="2">cv. Jingnong 6</strain>
    </source>
</reference>
<dbReference type="AlphaFoldDB" id="A0A0L9U3L6"/>
<evidence type="ECO:0008006" key="3">
    <source>
        <dbReference type="Google" id="ProtNLM"/>
    </source>
</evidence>
<name>A0A0L9U3L6_PHAAN</name>
<dbReference type="Gramene" id="KOM37376">
    <property type="protein sequence ID" value="KOM37376"/>
    <property type="gene ID" value="LR48_Vigan03g075800"/>
</dbReference>
<sequence length="112" mass="11768">MRGTISSRNNNNPMRTPYAQCGGPHYRSSCPQLMGAKYCLQCGGSRHVENECSMGRRAGLRPPNAGRGQPGRGGRAQVVGRVYAITGAEATSPGTHLAGTSLFYGNILSSVA</sequence>
<evidence type="ECO:0000313" key="1">
    <source>
        <dbReference type="EMBL" id="KOM37376.1"/>
    </source>
</evidence>
<dbReference type="Proteomes" id="UP000053144">
    <property type="component" value="Chromosome 3"/>
</dbReference>
<protein>
    <recommendedName>
        <fullName evidence="3">CCHC-type domain-containing protein</fullName>
    </recommendedName>
</protein>
<proteinExistence type="predicted"/>
<evidence type="ECO:0000313" key="2">
    <source>
        <dbReference type="Proteomes" id="UP000053144"/>
    </source>
</evidence>